<protein>
    <recommendedName>
        <fullName evidence="2">Peptide deformylase</fullName>
        <shortName evidence="2">PDF</shortName>
        <ecNumber evidence="2">3.5.1.88</ecNumber>
    </recommendedName>
    <alternativeName>
        <fullName evidence="2">Polypeptide deformylase</fullName>
    </alternativeName>
</protein>
<dbReference type="GO" id="GO:0046872">
    <property type="term" value="F:metal ion binding"/>
    <property type="evidence" value="ECO:0007669"/>
    <property type="project" value="UniProtKB-KW"/>
</dbReference>
<feature type="binding site" evidence="2">
    <location>
        <position position="135"/>
    </location>
    <ligand>
        <name>Fe cation</name>
        <dbReference type="ChEBI" id="CHEBI:24875"/>
    </ligand>
</feature>
<keyword evidence="2" id="KW-0479">Metal-binding</keyword>
<evidence type="ECO:0000313" key="4">
    <source>
        <dbReference type="Proteomes" id="UP000033187"/>
    </source>
</evidence>
<dbReference type="AlphaFoldDB" id="A0A0D6JF77"/>
<dbReference type="EMBL" id="LN829119">
    <property type="protein sequence ID" value="CPR19008.1"/>
    <property type="molecule type" value="Genomic_DNA"/>
</dbReference>
<gene>
    <name evidence="2 3" type="primary">def</name>
    <name evidence="3" type="ORF">YBN1229_v1_1964</name>
</gene>
<feature type="binding site" evidence="2">
    <location>
        <position position="93"/>
    </location>
    <ligand>
        <name>Fe cation</name>
        <dbReference type="ChEBI" id="CHEBI:24875"/>
    </ligand>
</feature>
<keyword evidence="2" id="KW-0408">Iron</keyword>
<dbReference type="OrthoDB" id="9804313at2"/>
<comment type="similarity">
    <text evidence="1 2">Belongs to the polypeptide deformylase family.</text>
</comment>
<accession>A0A0D6JF77</accession>
<keyword evidence="2" id="KW-0648">Protein biosynthesis</keyword>
<dbReference type="Gene3D" id="3.90.45.10">
    <property type="entry name" value="Peptide deformylase"/>
    <property type="match status" value="1"/>
</dbReference>
<evidence type="ECO:0000313" key="3">
    <source>
        <dbReference type="EMBL" id="CPR19008.1"/>
    </source>
</evidence>
<proteinExistence type="inferred from homology"/>
<dbReference type="PRINTS" id="PR01576">
    <property type="entry name" value="PDEFORMYLASE"/>
</dbReference>
<keyword evidence="4" id="KW-1185">Reference proteome</keyword>
<sequence>MAKLEIIKIPDPILRVVSEPITQVDDATRRLADDMLETMYAAPGIGLAAIQVAVPKRLVVVDVGDEDAPAPLCLINPKIVHFGDTPNVHEEGCLSIPDVHVEIERPGSLTLQYIDRDGREQELEAEGLLATAIQHELDHLDGKLIIDYLSRLKRDIIVRRFRKQQRSVTTS</sequence>
<dbReference type="PIRSF" id="PIRSF004749">
    <property type="entry name" value="Pep_def"/>
    <property type="match status" value="1"/>
</dbReference>
<dbReference type="EC" id="3.5.1.88" evidence="2"/>
<evidence type="ECO:0000256" key="2">
    <source>
        <dbReference type="HAMAP-Rule" id="MF_00163"/>
    </source>
</evidence>
<organism evidence="3 4">
    <name type="scientific">Candidatus Filomicrobium marinum</name>
    <dbReference type="NCBI Taxonomy" id="1608628"/>
    <lineage>
        <taxon>Bacteria</taxon>
        <taxon>Pseudomonadati</taxon>
        <taxon>Pseudomonadota</taxon>
        <taxon>Alphaproteobacteria</taxon>
        <taxon>Hyphomicrobiales</taxon>
        <taxon>Hyphomicrobiaceae</taxon>
        <taxon>Filomicrobium</taxon>
    </lineage>
</organism>
<keyword evidence="2 3" id="KW-0378">Hydrolase</keyword>
<dbReference type="NCBIfam" id="TIGR00079">
    <property type="entry name" value="pept_deformyl"/>
    <property type="match status" value="1"/>
</dbReference>
<comment type="cofactor">
    <cofactor evidence="2">
        <name>Fe(2+)</name>
        <dbReference type="ChEBI" id="CHEBI:29033"/>
    </cofactor>
    <text evidence="2">Binds 1 Fe(2+) ion.</text>
</comment>
<dbReference type="PANTHER" id="PTHR10458:SF22">
    <property type="entry name" value="PEPTIDE DEFORMYLASE"/>
    <property type="match status" value="1"/>
</dbReference>
<name>A0A0D6JF77_9HYPH</name>
<comment type="function">
    <text evidence="2">Removes the formyl group from the N-terminal Met of newly synthesized proteins. Requires at least a dipeptide for an efficient rate of reaction. N-terminal L-methionine is a prerequisite for activity but the enzyme has broad specificity at other positions.</text>
</comment>
<dbReference type="SUPFAM" id="SSF56420">
    <property type="entry name" value="Peptide deformylase"/>
    <property type="match status" value="1"/>
</dbReference>
<dbReference type="GO" id="GO:0006412">
    <property type="term" value="P:translation"/>
    <property type="evidence" value="ECO:0007669"/>
    <property type="project" value="UniProtKB-UniRule"/>
</dbReference>
<dbReference type="InterPro" id="IPR036821">
    <property type="entry name" value="Peptide_deformylase_sf"/>
</dbReference>
<dbReference type="Pfam" id="PF01327">
    <property type="entry name" value="Pep_deformylase"/>
    <property type="match status" value="1"/>
</dbReference>
<feature type="active site" evidence="2">
    <location>
        <position position="136"/>
    </location>
</feature>
<feature type="binding site" evidence="2">
    <location>
        <position position="139"/>
    </location>
    <ligand>
        <name>Fe cation</name>
        <dbReference type="ChEBI" id="CHEBI:24875"/>
    </ligand>
</feature>
<evidence type="ECO:0000256" key="1">
    <source>
        <dbReference type="ARBA" id="ARBA00010759"/>
    </source>
</evidence>
<dbReference type="NCBIfam" id="NF001159">
    <property type="entry name" value="PRK00150.1-3"/>
    <property type="match status" value="1"/>
</dbReference>
<dbReference type="KEGG" id="fiy:BN1229_v1_1964"/>
<dbReference type="KEGG" id="fil:BN1229_v1_1962"/>
<dbReference type="RefSeq" id="WP_046478056.1">
    <property type="nucleotide sequence ID" value="NZ_LN829118.1"/>
</dbReference>
<dbReference type="GO" id="GO:0042586">
    <property type="term" value="F:peptide deformylase activity"/>
    <property type="evidence" value="ECO:0007669"/>
    <property type="project" value="UniProtKB-UniRule"/>
</dbReference>
<dbReference type="PANTHER" id="PTHR10458">
    <property type="entry name" value="PEPTIDE DEFORMYLASE"/>
    <property type="match status" value="1"/>
</dbReference>
<comment type="catalytic activity">
    <reaction evidence="2">
        <text>N-terminal N-formyl-L-methionyl-[peptide] + H2O = N-terminal L-methionyl-[peptide] + formate</text>
        <dbReference type="Rhea" id="RHEA:24420"/>
        <dbReference type="Rhea" id="RHEA-COMP:10639"/>
        <dbReference type="Rhea" id="RHEA-COMP:10640"/>
        <dbReference type="ChEBI" id="CHEBI:15377"/>
        <dbReference type="ChEBI" id="CHEBI:15740"/>
        <dbReference type="ChEBI" id="CHEBI:49298"/>
        <dbReference type="ChEBI" id="CHEBI:64731"/>
        <dbReference type="EC" id="3.5.1.88"/>
    </reaction>
</comment>
<dbReference type="HAMAP" id="MF_00163">
    <property type="entry name" value="Pep_deformylase"/>
    <property type="match status" value="1"/>
</dbReference>
<dbReference type="InterPro" id="IPR023635">
    <property type="entry name" value="Peptide_deformylase"/>
</dbReference>
<dbReference type="Proteomes" id="UP000033187">
    <property type="component" value="Chromosome 1"/>
</dbReference>
<reference evidence="4" key="1">
    <citation type="submission" date="2015-02" db="EMBL/GenBank/DDBJ databases">
        <authorList>
            <person name="Chooi Y.-H."/>
        </authorList>
    </citation>
    <scope>NUCLEOTIDE SEQUENCE [LARGE SCALE GENOMIC DNA]</scope>
    <source>
        <strain evidence="4">strain Y</strain>
    </source>
</reference>
<dbReference type="CDD" id="cd00487">
    <property type="entry name" value="Pep_deformylase"/>
    <property type="match status" value="1"/>
</dbReference>